<dbReference type="Proteomes" id="UP001331561">
    <property type="component" value="Unassembled WGS sequence"/>
</dbReference>
<name>A0ABU6K2G3_9RHOO</name>
<reference evidence="1 2" key="1">
    <citation type="submission" date="2024-01" db="EMBL/GenBank/DDBJ databases">
        <title>Uliginosibacterium soil sp. nov.</title>
        <authorList>
            <person name="Lv Y."/>
        </authorList>
    </citation>
    <scope>NUCLEOTIDE SEQUENCE [LARGE SCALE GENOMIC DNA]</scope>
    <source>
        <strain evidence="1 2">H3</strain>
    </source>
</reference>
<accession>A0ABU6K2G3</accession>
<sequence>MTTRAHALPRQNNLRRAIAAAAARLIAEEGVEDYAFAKRKAARQMGLTEAESLPTNAEVEEALQEHLAIYQDDDHHERLFALRTAAAEVMHILEPFKPYLTGTVLNGTAGAYSSVELEIYTDSAKDVEIFLLGTTLRYEHKEVRRGGHDVPEAILEFDYDGAPMRLSIFDRIAERNPRKPGPGGTSERARIEAVEALLSGDI</sequence>
<gene>
    <name evidence="1" type="ORF">VVD49_07815</name>
</gene>
<organism evidence="1 2">
    <name type="scientific">Uliginosibacterium silvisoli</name>
    <dbReference type="NCBI Taxonomy" id="3114758"/>
    <lineage>
        <taxon>Bacteria</taxon>
        <taxon>Pseudomonadati</taxon>
        <taxon>Pseudomonadota</taxon>
        <taxon>Betaproteobacteria</taxon>
        <taxon>Rhodocyclales</taxon>
        <taxon>Zoogloeaceae</taxon>
        <taxon>Uliginosibacterium</taxon>
    </lineage>
</organism>
<evidence type="ECO:0000313" key="1">
    <source>
        <dbReference type="EMBL" id="MEC5385627.1"/>
    </source>
</evidence>
<dbReference type="RefSeq" id="WP_327598578.1">
    <property type="nucleotide sequence ID" value="NZ_JAYXHS010000001.1"/>
</dbReference>
<evidence type="ECO:0000313" key="2">
    <source>
        <dbReference type="Proteomes" id="UP001331561"/>
    </source>
</evidence>
<proteinExistence type="predicted"/>
<evidence type="ECO:0008006" key="3">
    <source>
        <dbReference type="Google" id="ProtNLM"/>
    </source>
</evidence>
<dbReference type="EMBL" id="JAYXHS010000001">
    <property type="protein sequence ID" value="MEC5385627.1"/>
    <property type="molecule type" value="Genomic_DNA"/>
</dbReference>
<keyword evidence="2" id="KW-1185">Reference proteome</keyword>
<protein>
    <recommendedName>
        <fullName evidence="3">Nucleotidyltransferase</fullName>
    </recommendedName>
</protein>
<comment type="caution">
    <text evidence="1">The sequence shown here is derived from an EMBL/GenBank/DDBJ whole genome shotgun (WGS) entry which is preliminary data.</text>
</comment>